<protein>
    <submittedName>
        <fullName evidence="1">Uncharacterized protein</fullName>
    </submittedName>
</protein>
<keyword evidence="2" id="KW-1185">Reference proteome</keyword>
<evidence type="ECO:0000313" key="2">
    <source>
        <dbReference type="Proteomes" id="UP000660381"/>
    </source>
</evidence>
<comment type="caution">
    <text evidence="1">The sequence shown here is derived from an EMBL/GenBank/DDBJ whole genome shotgun (WGS) entry which is preliminary data.</text>
</comment>
<evidence type="ECO:0000313" key="1">
    <source>
        <dbReference type="EMBL" id="MBD2692648.1"/>
    </source>
</evidence>
<sequence length="56" mass="6802">MTTQSQLRPWVISRLEGHTFAWVDVKTFRHRSDAESYLRILKQLRPDFNYEMNFKG</sequence>
<gene>
    <name evidence="1" type="ORF">H6G68_12920</name>
</gene>
<accession>A0ABR8J2Q9</accession>
<proteinExistence type="predicted"/>
<name>A0ABR8J2Q9_9NOST</name>
<dbReference type="Proteomes" id="UP000660381">
    <property type="component" value="Unassembled WGS sequence"/>
</dbReference>
<organism evidence="1 2">
    <name type="scientific">Anabaena catenula FACHB-362</name>
    <dbReference type="NCBI Taxonomy" id="2692877"/>
    <lineage>
        <taxon>Bacteria</taxon>
        <taxon>Bacillati</taxon>
        <taxon>Cyanobacteriota</taxon>
        <taxon>Cyanophyceae</taxon>
        <taxon>Nostocales</taxon>
        <taxon>Nostocaceae</taxon>
        <taxon>Anabaena</taxon>
    </lineage>
</organism>
<reference evidence="1 2" key="1">
    <citation type="journal article" date="2020" name="ISME J.">
        <title>Comparative genomics reveals insights into cyanobacterial evolution and habitat adaptation.</title>
        <authorList>
            <person name="Chen M.Y."/>
            <person name="Teng W.K."/>
            <person name="Zhao L."/>
            <person name="Hu C.X."/>
            <person name="Zhou Y.K."/>
            <person name="Han B.P."/>
            <person name="Song L.R."/>
            <person name="Shu W.S."/>
        </authorList>
    </citation>
    <scope>NUCLEOTIDE SEQUENCE [LARGE SCALE GENOMIC DNA]</scope>
    <source>
        <strain evidence="1 2">FACHB-362</strain>
    </source>
</reference>
<dbReference type="EMBL" id="JACJTQ010000017">
    <property type="protein sequence ID" value="MBD2692648.1"/>
    <property type="molecule type" value="Genomic_DNA"/>
</dbReference>